<proteinExistence type="predicted"/>
<feature type="non-terminal residue" evidence="1">
    <location>
        <position position="1"/>
    </location>
</feature>
<reference evidence="1" key="1">
    <citation type="journal article" date="2014" name="Front. Microbiol.">
        <title>High frequency of phylogenetically diverse reductive dehalogenase-homologous genes in deep subseafloor sedimentary metagenomes.</title>
        <authorList>
            <person name="Kawai M."/>
            <person name="Futagami T."/>
            <person name="Toyoda A."/>
            <person name="Takaki Y."/>
            <person name="Nishi S."/>
            <person name="Hori S."/>
            <person name="Arai W."/>
            <person name="Tsubouchi T."/>
            <person name="Morono Y."/>
            <person name="Uchiyama I."/>
            <person name="Ito T."/>
            <person name="Fujiyama A."/>
            <person name="Inagaki F."/>
            <person name="Takami H."/>
        </authorList>
    </citation>
    <scope>NUCLEOTIDE SEQUENCE</scope>
    <source>
        <strain evidence="1">Expedition CK06-06</strain>
    </source>
</reference>
<dbReference type="AlphaFoldDB" id="X1VHL9"/>
<gene>
    <name evidence="1" type="ORF">S12H4_48779</name>
</gene>
<comment type="caution">
    <text evidence="1">The sequence shown here is derived from an EMBL/GenBank/DDBJ whole genome shotgun (WGS) entry which is preliminary data.</text>
</comment>
<accession>X1VHL9</accession>
<organism evidence="1">
    <name type="scientific">marine sediment metagenome</name>
    <dbReference type="NCBI Taxonomy" id="412755"/>
    <lineage>
        <taxon>unclassified sequences</taxon>
        <taxon>metagenomes</taxon>
        <taxon>ecological metagenomes</taxon>
    </lineage>
</organism>
<sequence>KAFTDEWPQALVAYHQLIESDVERNMMTHRMQEIYDMLNTLDEKIRGSADLSIMDQALKEAQAKADKILAKWQ</sequence>
<protein>
    <submittedName>
        <fullName evidence="1">Uncharacterized protein</fullName>
    </submittedName>
</protein>
<dbReference type="EMBL" id="BARW01030526">
    <property type="protein sequence ID" value="GAJ06885.1"/>
    <property type="molecule type" value="Genomic_DNA"/>
</dbReference>
<evidence type="ECO:0000313" key="1">
    <source>
        <dbReference type="EMBL" id="GAJ06885.1"/>
    </source>
</evidence>
<name>X1VHL9_9ZZZZ</name>